<protein>
    <submittedName>
        <fullName evidence="1">Uncharacterized protein</fullName>
    </submittedName>
</protein>
<dbReference type="EnsemblMetazoa" id="ACHR014199-RA">
    <property type="protein sequence ID" value="ACHR014199-PA"/>
    <property type="gene ID" value="ACHR014199"/>
</dbReference>
<sequence>MVVSAAKAGPHSYTVLSRLLVSDGSSTAVEALIPRCSSVELAQGRVDGRFEWNLFDNGVLQALCVQAPSSSSPSFSIVAMVQVNTHAWLAASLNFGRQVWTGDSSSRSDKLACCVVYTESCIP</sequence>
<evidence type="ECO:0000313" key="1">
    <source>
        <dbReference type="EnsemblMetazoa" id="ACHR014199-PA"/>
    </source>
</evidence>
<evidence type="ECO:0000313" key="2">
    <source>
        <dbReference type="Proteomes" id="UP000075881"/>
    </source>
</evidence>
<dbReference type="AlphaFoldDB" id="A0A182KIA9"/>
<reference evidence="1" key="2">
    <citation type="submission" date="2020-05" db="UniProtKB">
        <authorList>
            <consortium name="EnsemblMetazoa"/>
        </authorList>
    </citation>
    <scope>IDENTIFICATION</scope>
    <source>
        <strain evidence="1">ACHKN1017</strain>
    </source>
</reference>
<organism evidence="1 2">
    <name type="scientific">Anopheles christyi</name>
    <dbReference type="NCBI Taxonomy" id="43041"/>
    <lineage>
        <taxon>Eukaryota</taxon>
        <taxon>Metazoa</taxon>
        <taxon>Ecdysozoa</taxon>
        <taxon>Arthropoda</taxon>
        <taxon>Hexapoda</taxon>
        <taxon>Insecta</taxon>
        <taxon>Pterygota</taxon>
        <taxon>Neoptera</taxon>
        <taxon>Endopterygota</taxon>
        <taxon>Diptera</taxon>
        <taxon>Nematocera</taxon>
        <taxon>Culicoidea</taxon>
        <taxon>Culicidae</taxon>
        <taxon>Anophelinae</taxon>
        <taxon>Anopheles</taxon>
    </lineage>
</organism>
<keyword evidence="2" id="KW-1185">Reference proteome</keyword>
<accession>A0A182KIA9</accession>
<reference evidence="2" key="1">
    <citation type="submission" date="2013-03" db="EMBL/GenBank/DDBJ databases">
        <title>The Genome Sequence of Anopheles christyi ACHKN1017.</title>
        <authorList>
            <consortium name="The Broad Institute Genomics Platform"/>
            <person name="Neafsey D.E."/>
            <person name="Besansky N."/>
            <person name="Walker B."/>
            <person name="Young S.K."/>
            <person name="Zeng Q."/>
            <person name="Gargeya S."/>
            <person name="Fitzgerald M."/>
            <person name="Haas B."/>
            <person name="Abouelleil A."/>
            <person name="Allen A.W."/>
            <person name="Alvarado L."/>
            <person name="Arachchi H.M."/>
            <person name="Berlin A.M."/>
            <person name="Chapman S.B."/>
            <person name="Gainer-Dewar J."/>
            <person name="Goldberg J."/>
            <person name="Griggs A."/>
            <person name="Gujja S."/>
            <person name="Hansen M."/>
            <person name="Howarth C."/>
            <person name="Imamovic A."/>
            <person name="Ireland A."/>
            <person name="Larimer J."/>
            <person name="McCowan C."/>
            <person name="Murphy C."/>
            <person name="Pearson M."/>
            <person name="Poon T.W."/>
            <person name="Priest M."/>
            <person name="Roberts A."/>
            <person name="Saif S."/>
            <person name="Shea T."/>
            <person name="Sisk P."/>
            <person name="Sykes S."/>
            <person name="Wortman J."/>
            <person name="Nusbaum C."/>
            <person name="Birren B."/>
        </authorList>
    </citation>
    <scope>NUCLEOTIDE SEQUENCE [LARGE SCALE GENOMIC DNA]</scope>
    <source>
        <strain evidence="2">ACHKN1017</strain>
    </source>
</reference>
<dbReference type="VEuPathDB" id="VectorBase:ACHR014199"/>
<dbReference type="Proteomes" id="UP000075881">
    <property type="component" value="Unassembled WGS sequence"/>
</dbReference>
<name>A0A182KIA9_9DIPT</name>
<proteinExistence type="predicted"/>